<dbReference type="AlphaFoldDB" id="A0A9P5HGK1"/>
<organism evidence="6 7">
    <name type="scientific">Cylindrodendrum hubeiense</name>
    <dbReference type="NCBI Taxonomy" id="595255"/>
    <lineage>
        <taxon>Eukaryota</taxon>
        <taxon>Fungi</taxon>
        <taxon>Dikarya</taxon>
        <taxon>Ascomycota</taxon>
        <taxon>Pezizomycotina</taxon>
        <taxon>Sordariomycetes</taxon>
        <taxon>Hypocreomycetidae</taxon>
        <taxon>Hypocreales</taxon>
        <taxon>Nectriaceae</taxon>
        <taxon>Cylindrodendrum</taxon>
    </lineage>
</organism>
<accession>A0A9P5HGK1</accession>
<proteinExistence type="predicted"/>
<evidence type="ECO:0000313" key="6">
    <source>
        <dbReference type="EMBL" id="KAF7555096.1"/>
    </source>
</evidence>
<dbReference type="OrthoDB" id="435881at2759"/>
<dbReference type="GO" id="GO:0003677">
    <property type="term" value="F:DNA binding"/>
    <property type="evidence" value="ECO:0007669"/>
    <property type="project" value="InterPro"/>
</dbReference>
<feature type="region of interest" description="Disordered" evidence="4">
    <location>
        <begin position="109"/>
        <end position="128"/>
    </location>
</feature>
<feature type="region of interest" description="Disordered" evidence="4">
    <location>
        <begin position="1"/>
        <end position="93"/>
    </location>
</feature>
<gene>
    <name evidence="6" type="ORF">G7Z17_g2437</name>
</gene>
<dbReference type="Pfam" id="PF04082">
    <property type="entry name" value="Fungal_trans"/>
    <property type="match status" value="1"/>
</dbReference>
<protein>
    <recommendedName>
        <fullName evidence="5">Xylanolytic transcriptional activator regulatory domain-containing protein</fullName>
    </recommendedName>
</protein>
<evidence type="ECO:0000256" key="4">
    <source>
        <dbReference type="SAM" id="MobiDB-lite"/>
    </source>
</evidence>
<dbReference type="InterPro" id="IPR050613">
    <property type="entry name" value="Sec_Metabolite_Reg"/>
</dbReference>
<evidence type="ECO:0000256" key="3">
    <source>
        <dbReference type="ARBA" id="ARBA00023242"/>
    </source>
</evidence>
<evidence type="ECO:0000256" key="2">
    <source>
        <dbReference type="ARBA" id="ARBA00022723"/>
    </source>
</evidence>
<keyword evidence="7" id="KW-1185">Reference proteome</keyword>
<comment type="caution">
    <text evidence="6">The sequence shown here is derived from an EMBL/GenBank/DDBJ whole genome shotgun (WGS) entry which is preliminary data.</text>
</comment>
<dbReference type="SMART" id="SM00906">
    <property type="entry name" value="Fungal_trans"/>
    <property type="match status" value="1"/>
</dbReference>
<evidence type="ECO:0000313" key="7">
    <source>
        <dbReference type="Proteomes" id="UP000722485"/>
    </source>
</evidence>
<dbReference type="GO" id="GO:0005634">
    <property type="term" value="C:nucleus"/>
    <property type="evidence" value="ECO:0007669"/>
    <property type="project" value="UniProtKB-SubCell"/>
</dbReference>
<dbReference type="PANTHER" id="PTHR31001">
    <property type="entry name" value="UNCHARACTERIZED TRANSCRIPTIONAL REGULATORY PROTEIN"/>
    <property type="match status" value="1"/>
</dbReference>
<feature type="compositionally biased region" description="Polar residues" evidence="4">
    <location>
        <begin position="52"/>
        <end position="62"/>
    </location>
</feature>
<dbReference type="GO" id="GO:0008270">
    <property type="term" value="F:zinc ion binding"/>
    <property type="evidence" value="ECO:0007669"/>
    <property type="project" value="InterPro"/>
</dbReference>
<sequence length="477" mass="52924">MAQKQASDPNGVACIFPPPGRARPTPRGRRSDAGKSSLNPKEQGAHHLTRVLRSQDNDSVPNSGRLAESPGPVLDDIEDEDMESPSENDENDSVDRLLQTTPTNLDHEAFVLGYDPPSDSPSSPHPSPSEIPFYWQTFVENVDPLIKIFHIPSMSKLMREIQRNIGSLSRSEDALMFAIYLAAVTSMTPNEARDLLGKDKETLVAQYRLATKKALARADFMSSSDLMTLQAIVLFLFCLRESDQSKFTWTMTALVVRIAQGLGIHRVRRGTELSPYDTEISLRLWLSIWLLDLRTALDQGTKVLISEDLSDPVLPLNINDSDLDPANVAYPPSRTGMTDMAPTLIKYETGLLMKKLAQPDHGRNLAATYIAWNAIDLAIGCWGCPTQQQDELWKPLMKLAKKATKKREANGSLFMQDSAAGEDNQSDQPMSVDWTLANLEVPLWPTEISPGYLYEDMGEDFLAESGGSPSEVLDYML</sequence>
<name>A0A9P5HGK1_9HYPO</name>
<dbReference type="CDD" id="cd12148">
    <property type="entry name" value="fungal_TF_MHR"/>
    <property type="match status" value="1"/>
</dbReference>
<evidence type="ECO:0000259" key="5">
    <source>
        <dbReference type="SMART" id="SM00906"/>
    </source>
</evidence>
<comment type="subcellular location">
    <subcellularLocation>
        <location evidence="1">Nucleus</location>
    </subcellularLocation>
</comment>
<evidence type="ECO:0000256" key="1">
    <source>
        <dbReference type="ARBA" id="ARBA00004123"/>
    </source>
</evidence>
<feature type="compositionally biased region" description="Acidic residues" evidence="4">
    <location>
        <begin position="75"/>
        <end position="92"/>
    </location>
</feature>
<dbReference type="GO" id="GO:0006351">
    <property type="term" value="P:DNA-templated transcription"/>
    <property type="evidence" value="ECO:0007669"/>
    <property type="project" value="InterPro"/>
</dbReference>
<dbReference type="EMBL" id="JAANBB010000024">
    <property type="protein sequence ID" value="KAF7555096.1"/>
    <property type="molecule type" value="Genomic_DNA"/>
</dbReference>
<reference evidence="6" key="1">
    <citation type="submission" date="2020-03" db="EMBL/GenBank/DDBJ databases">
        <title>Draft Genome Sequence of Cylindrodendrum hubeiense.</title>
        <authorList>
            <person name="Buettner E."/>
            <person name="Kellner H."/>
        </authorList>
    </citation>
    <scope>NUCLEOTIDE SEQUENCE</scope>
    <source>
        <strain evidence="6">IHI 201604</strain>
    </source>
</reference>
<dbReference type="Proteomes" id="UP000722485">
    <property type="component" value="Unassembled WGS sequence"/>
</dbReference>
<keyword evidence="2" id="KW-0479">Metal-binding</keyword>
<dbReference type="PANTHER" id="PTHR31001:SF50">
    <property type="entry name" value="ZN(II)2CYS6 TRANSCRIPTION FACTOR (EUROFUNG)"/>
    <property type="match status" value="1"/>
</dbReference>
<dbReference type="InterPro" id="IPR007219">
    <property type="entry name" value="XnlR_reg_dom"/>
</dbReference>
<feature type="domain" description="Xylanolytic transcriptional activator regulatory" evidence="5">
    <location>
        <begin position="248"/>
        <end position="321"/>
    </location>
</feature>
<keyword evidence="3" id="KW-0539">Nucleus</keyword>